<accession>K2M7B5</accession>
<dbReference type="InterPro" id="IPR051551">
    <property type="entry name" value="Autotransporter_adhesion"/>
</dbReference>
<dbReference type="NCBIfam" id="TIGR01414">
    <property type="entry name" value="autotrans_barl"/>
    <property type="match status" value="1"/>
</dbReference>
<dbReference type="Gene3D" id="2.160.20.20">
    <property type="match status" value="1"/>
</dbReference>
<dbReference type="SUPFAM" id="SSF51126">
    <property type="entry name" value="Pectin lyase-like"/>
    <property type="match status" value="3"/>
</dbReference>
<evidence type="ECO:0000256" key="2">
    <source>
        <dbReference type="SAM" id="SignalP"/>
    </source>
</evidence>
<dbReference type="InterPro" id="IPR036709">
    <property type="entry name" value="Autotransporte_beta_dom_sf"/>
</dbReference>
<dbReference type="Proteomes" id="UP000006786">
    <property type="component" value="Unassembled WGS sequence"/>
</dbReference>
<dbReference type="NCBIfam" id="TIGR02601">
    <property type="entry name" value="autotrns_rpt"/>
    <property type="match status" value="2"/>
</dbReference>
<dbReference type="GO" id="GO:0019867">
    <property type="term" value="C:outer membrane"/>
    <property type="evidence" value="ECO:0007669"/>
    <property type="project" value="InterPro"/>
</dbReference>
<dbReference type="InterPro" id="IPR006315">
    <property type="entry name" value="OM_autotransptr_brl_dom"/>
</dbReference>
<dbReference type="EMBL" id="AMRM01000017">
    <property type="protein sequence ID" value="EKF18066.1"/>
    <property type="molecule type" value="Genomic_DNA"/>
</dbReference>
<dbReference type="AlphaFoldDB" id="K2M7B5"/>
<keyword evidence="5" id="KW-1185">Reference proteome</keyword>
<dbReference type="InterPro" id="IPR013425">
    <property type="entry name" value="Autotrns_rpt"/>
</dbReference>
<dbReference type="PANTHER" id="PTHR35037:SF3">
    <property type="entry name" value="C-TERMINAL REGION OF AIDA-LIKE PROTEIN"/>
    <property type="match status" value="1"/>
</dbReference>
<protein>
    <submittedName>
        <fullName evidence="4">Outer membrane autotransporter barrel domain-containing protein</fullName>
    </submittedName>
</protein>
<evidence type="ECO:0000313" key="5">
    <source>
        <dbReference type="Proteomes" id="UP000006786"/>
    </source>
</evidence>
<dbReference type="SMART" id="SM00869">
    <property type="entry name" value="Autotransporter"/>
    <property type="match status" value="1"/>
</dbReference>
<dbReference type="STRING" id="391937.NA2_15332"/>
<name>K2M7B5_9HYPH</name>
<keyword evidence="1 2" id="KW-0732">Signal</keyword>
<feature type="domain" description="Autotransporter" evidence="3">
    <location>
        <begin position="747"/>
        <end position="1022"/>
    </location>
</feature>
<dbReference type="Gene3D" id="2.40.128.130">
    <property type="entry name" value="Autotransporter beta-domain"/>
    <property type="match status" value="1"/>
</dbReference>
<evidence type="ECO:0000313" key="4">
    <source>
        <dbReference type="EMBL" id="EKF18066.1"/>
    </source>
</evidence>
<dbReference type="PATRIC" id="fig|391937.3.peg.3152"/>
<dbReference type="Pfam" id="PF12951">
    <property type="entry name" value="PATR"/>
    <property type="match status" value="4"/>
</dbReference>
<dbReference type="SUPFAM" id="SSF103515">
    <property type="entry name" value="Autotransporter"/>
    <property type="match status" value="1"/>
</dbReference>
<dbReference type="PANTHER" id="PTHR35037">
    <property type="entry name" value="C-TERMINAL REGION OF AIDA-LIKE PROTEIN"/>
    <property type="match status" value="1"/>
</dbReference>
<dbReference type="eggNOG" id="COG4625">
    <property type="taxonomic scope" value="Bacteria"/>
</dbReference>
<evidence type="ECO:0000259" key="3">
    <source>
        <dbReference type="PROSITE" id="PS51208"/>
    </source>
</evidence>
<dbReference type="InterPro" id="IPR012332">
    <property type="entry name" value="Autotransporter_pectin_lyase_C"/>
</dbReference>
<organism evidence="4 5">
    <name type="scientific">Nitratireductor pacificus pht-3B</name>
    <dbReference type="NCBI Taxonomy" id="391937"/>
    <lineage>
        <taxon>Bacteria</taxon>
        <taxon>Pseudomonadati</taxon>
        <taxon>Pseudomonadota</taxon>
        <taxon>Alphaproteobacteria</taxon>
        <taxon>Hyphomicrobiales</taxon>
        <taxon>Phyllobacteriaceae</taxon>
        <taxon>Nitratireductor</taxon>
    </lineage>
</organism>
<evidence type="ECO:0000256" key="1">
    <source>
        <dbReference type="ARBA" id="ARBA00022729"/>
    </source>
</evidence>
<dbReference type="Pfam" id="PF03797">
    <property type="entry name" value="Autotransporter"/>
    <property type="match status" value="1"/>
</dbReference>
<feature type="signal peptide" evidence="2">
    <location>
        <begin position="1"/>
        <end position="20"/>
    </location>
</feature>
<feature type="chain" id="PRO_5003860993" evidence="2">
    <location>
        <begin position="21"/>
        <end position="1022"/>
    </location>
</feature>
<comment type="caution">
    <text evidence="4">The sequence shown here is derived from an EMBL/GenBank/DDBJ whole genome shotgun (WGS) entry which is preliminary data.</text>
</comment>
<dbReference type="RefSeq" id="WP_008597931.1">
    <property type="nucleotide sequence ID" value="NZ_AMRM01000017.1"/>
</dbReference>
<dbReference type="InterPro" id="IPR011050">
    <property type="entry name" value="Pectin_lyase_fold/virulence"/>
</dbReference>
<reference evidence="4 5" key="1">
    <citation type="journal article" date="2012" name="J. Bacteriol.">
        <title>Genome Sequence of Nitratireductor pacificus Type Strain pht-3B.</title>
        <authorList>
            <person name="Lai Q."/>
            <person name="Li G."/>
            <person name="Shao Z."/>
        </authorList>
    </citation>
    <scope>NUCLEOTIDE SEQUENCE [LARGE SCALE GENOMIC DNA]</scope>
    <source>
        <strain evidence="5">pht-3B</strain>
    </source>
</reference>
<gene>
    <name evidence="4" type="ORF">NA2_15332</name>
</gene>
<dbReference type="PROSITE" id="PS51208">
    <property type="entry name" value="AUTOTRANSPORTER"/>
    <property type="match status" value="1"/>
</dbReference>
<proteinExistence type="predicted"/>
<sequence length="1022" mass="101531">MLLAGVSALVVSLATDPAAAQTVWQGGTGSWNDAGNWSAGVPDGLSIVQMENAATAGTPALLDTGAGAASSIHMGMGNSAVVSGASTRLDVTDLISIARQGTASETSFLVQSGARVTARRVFVGDGPGPGLLLVTGAGSSLSVAPSGGILERFLVGGLGSGRLVIADGGAVNVGGSQVLELGYSDTSPAGQLAIGAGGDAGTLSAVEVRMSNAVSNVLFDVATDSGFNTRITGSGYLRKTGTGTVTLTGMNTYTGATIIDQGTLALSGQGRVNASSGVEVTGTFDVSAASAPGVTALTGTGSVVLGAKYLDINNASGTFSGVIDGSGGINVNGGTQVLTGANTYWGGTGIGAGATLRIGDGGASGSVEGDILADGSLIFDRSDAYTHAGIIAGNGPVRVTGGGTLTLTGSSGSGGTITIDAGNTLRLGIGGTSGWIGGSGLSSGGITNNGTLVYNRSTNVTYLGPISGSGDLVKEGSGSLRLSGWHTYTGTTDITAGKLIVDGTFAGPGLTTVRSGAALAGTGTLGSTRVETGAVHGPGNSIGTQTIAGDYTNYGTLAIEVTPAAADQVIVQGAVDITGATLALTGTPLSSSDWPVLNGPYIILDNQGAGAVTGAFATVTNNLLFLDETVDYAGGDGNDIALQLFRNDVSFGDFAHTPNQAGVSSAVEALGVGTPLWLAIVGLADPEAARQAFDALSGEVHASFQGALGRSGVFLRNAANDRIRTAFAAAGTAAPLAYGPAGRASGEGGHGLSFWSEAYGAWADVDGDGNAAAMDQSAGGMLFGADALAAGWRVGLLGGYGQSSLDVAGRASSADSRDYHLGLYAGTEMGRLGIRTGLGYTWHDIETARAVSAGGFTDTLRADYDAGTFQAFGEVGYRFDLPAASIEPFANLAHVRHRTGGFTEQGGAAALTVEGQTMDTSFATLGLRLESTFQFASMQATAKAMLGWQHAFGDVTPTSVHAFAGGTGFTVAGTPIARDTALIEAGVDFDLTSKAVLGISYRGQIAGDARQHGVNGMLSVRF</sequence>
<dbReference type="InterPro" id="IPR005546">
    <property type="entry name" value="Autotransporte_beta"/>
</dbReference>